<dbReference type="EMBL" id="UFVS01000002">
    <property type="protein sequence ID" value="SUY53556.1"/>
    <property type="molecule type" value="Genomic_DNA"/>
</dbReference>
<keyword evidence="4" id="KW-1185">Reference proteome</keyword>
<dbReference type="OrthoDB" id="714053at2"/>
<feature type="region of interest" description="Disordered" evidence="1">
    <location>
        <begin position="248"/>
        <end position="276"/>
    </location>
</feature>
<organism evidence="3 5">
    <name type="scientific">Chryseobacterium indoltheticum</name>
    <dbReference type="NCBI Taxonomy" id="254"/>
    <lineage>
        <taxon>Bacteria</taxon>
        <taxon>Pseudomonadati</taxon>
        <taxon>Bacteroidota</taxon>
        <taxon>Flavobacteriia</taxon>
        <taxon>Flavobacteriales</taxon>
        <taxon>Weeksellaceae</taxon>
        <taxon>Chryseobacterium group</taxon>
        <taxon>Chryseobacterium</taxon>
    </lineage>
</organism>
<evidence type="ECO:0000313" key="4">
    <source>
        <dbReference type="Proteomes" id="UP000185725"/>
    </source>
</evidence>
<accession>A0A381JQ37</accession>
<dbReference type="Proteomes" id="UP000185725">
    <property type="component" value="Unassembled WGS sequence"/>
</dbReference>
<dbReference type="EMBL" id="FTMF01000007">
    <property type="protein sequence ID" value="SIQ67274.1"/>
    <property type="molecule type" value="Genomic_DNA"/>
</dbReference>
<dbReference type="RefSeq" id="WP_076561028.1">
    <property type="nucleotide sequence ID" value="NZ_CP033929.1"/>
</dbReference>
<evidence type="ECO:0000313" key="3">
    <source>
        <dbReference type="EMBL" id="SUY53556.1"/>
    </source>
</evidence>
<protein>
    <submittedName>
        <fullName evidence="3">Uncharacterized protein</fullName>
    </submittedName>
</protein>
<gene>
    <name evidence="3" type="ORF">NCTC13560_03486</name>
    <name evidence="2" type="ORF">SAMN05421682_10790</name>
</gene>
<proteinExistence type="predicted"/>
<name>A0A381JQ37_9FLAO</name>
<reference evidence="2 4" key="1">
    <citation type="submission" date="2017-01" db="EMBL/GenBank/DDBJ databases">
        <authorList>
            <person name="Varghese N."/>
            <person name="Submissions S."/>
        </authorList>
    </citation>
    <scope>NUCLEOTIDE SEQUENCE [LARGE SCALE GENOMIC DNA]</scope>
    <source>
        <strain evidence="2 4">ATCC 27950</strain>
    </source>
</reference>
<reference evidence="3 5" key="2">
    <citation type="submission" date="2018-06" db="EMBL/GenBank/DDBJ databases">
        <authorList>
            <consortium name="Pathogen Informatics"/>
            <person name="Doyle S."/>
        </authorList>
    </citation>
    <scope>NUCLEOTIDE SEQUENCE [LARGE SCALE GENOMIC DNA]</scope>
    <source>
        <strain evidence="3 5">NCTC13560</strain>
    </source>
</reference>
<dbReference type="GeneID" id="303675962"/>
<dbReference type="Proteomes" id="UP000255231">
    <property type="component" value="Unassembled WGS sequence"/>
</dbReference>
<evidence type="ECO:0000313" key="5">
    <source>
        <dbReference type="Proteomes" id="UP000255231"/>
    </source>
</evidence>
<evidence type="ECO:0000313" key="2">
    <source>
        <dbReference type="EMBL" id="SIQ67274.1"/>
    </source>
</evidence>
<dbReference type="AlphaFoldDB" id="A0A381JQ37"/>
<sequence length="276" mass="30523">MRILTKADYDSAVLEWEKFKQNQDDLEIVLPKNSIFNVYSENIEWLKERNNNSEFCAEIGIYNQQVILITIPLDEDGRAVAIEEYPYCILELLQNNLEFVEVESSMTVKKTVLSTNFEEISNESEVINSVINEPLIDKELAISILQLWQTEGYNWLDAEKKENGGVNIFEKFYVPSVPILSSENEINFVSAFALRYSEIYKKELPTLLFISTSRIEQVLSFETISNTYDYAKPCPPICKIPGTGTGTGTGTGSGSGSSGTGTSGGGSGSGSGGGGW</sequence>
<evidence type="ECO:0000256" key="1">
    <source>
        <dbReference type="SAM" id="MobiDB-lite"/>
    </source>
</evidence>